<accession>A0A6C0IY44</accession>
<evidence type="ECO:0000313" key="2">
    <source>
        <dbReference type="EMBL" id="QHT98238.1"/>
    </source>
</evidence>
<name>A0A6C0IY44_9ZZZZ</name>
<dbReference type="AlphaFoldDB" id="A0A6C0IY44"/>
<dbReference type="EMBL" id="MN740291">
    <property type="protein sequence ID" value="QHT98238.1"/>
    <property type="molecule type" value="Genomic_DNA"/>
</dbReference>
<evidence type="ECO:0000256" key="1">
    <source>
        <dbReference type="SAM" id="MobiDB-lite"/>
    </source>
</evidence>
<sequence>MQAPNVMLYKRKLCKNHMNYKKTHSSLNNKVPNSHLPPHRA</sequence>
<protein>
    <submittedName>
        <fullName evidence="2">Uncharacterized protein</fullName>
    </submittedName>
</protein>
<reference evidence="2" key="1">
    <citation type="journal article" date="2020" name="Nature">
        <title>Giant virus diversity and host interactions through global metagenomics.</title>
        <authorList>
            <person name="Schulz F."/>
            <person name="Roux S."/>
            <person name="Paez-Espino D."/>
            <person name="Jungbluth S."/>
            <person name="Walsh D.A."/>
            <person name="Denef V.J."/>
            <person name="McMahon K.D."/>
            <person name="Konstantinidis K.T."/>
            <person name="Eloe-Fadrosh E.A."/>
            <person name="Kyrpides N.C."/>
            <person name="Woyke T."/>
        </authorList>
    </citation>
    <scope>NUCLEOTIDE SEQUENCE</scope>
    <source>
        <strain evidence="2">GVMAG-M-3300025626-8</strain>
    </source>
</reference>
<proteinExistence type="predicted"/>
<feature type="region of interest" description="Disordered" evidence="1">
    <location>
        <begin position="19"/>
        <end position="41"/>
    </location>
</feature>
<organism evidence="2">
    <name type="scientific">viral metagenome</name>
    <dbReference type="NCBI Taxonomy" id="1070528"/>
    <lineage>
        <taxon>unclassified sequences</taxon>
        <taxon>metagenomes</taxon>
        <taxon>organismal metagenomes</taxon>
    </lineage>
</organism>